<proteinExistence type="predicted"/>
<organism evidence="2 3">
    <name type="scientific">Parthenolecanium corni</name>
    <dbReference type="NCBI Taxonomy" id="536013"/>
    <lineage>
        <taxon>Eukaryota</taxon>
        <taxon>Metazoa</taxon>
        <taxon>Ecdysozoa</taxon>
        <taxon>Arthropoda</taxon>
        <taxon>Hexapoda</taxon>
        <taxon>Insecta</taxon>
        <taxon>Pterygota</taxon>
        <taxon>Neoptera</taxon>
        <taxon>Paraneoptera</taxon>
        <taxon>Hemiptera</taxon>
        <taxon>Sternorrhyncha</taxon>
        <taxon>Coccoidea</taxon>
        <taxon>Coccidae</taxon>
        <taxon>Parthenolecanium</taxon>
    </lineage>
</organism>
<sequence length="389" mass="45203">MKAKERYDDHEDTKVAIQTFIQHFETENNVKLVHTKLDGDITKAGSNYCSRILRLKFEYYKGNTIVSDSILLKVPSLSVNYEAILKASIYDNEMYVYQHLLPSLYKIWNGERFTPIFYACTEAKVLILEDLTKSGFKPRNKKDRLDLTHSRAAIAGLATFHAVTVKYLQQLESRREPIAQSLLEPIRPANFKEQAEHFYHQVLLIVKGRTTESVMQKLRNFQDKLVTTSPYHINSDRNNLTVIAHGDCWTTNILFQYDDKGEVTGTRMVDWQISRKTSAVVDLIYLFVTGLQFDVFRDHQDELINLYLETVNKTLSMVDANCTYTRAQFNEDVQTYKYLFLNLLINAIPLAVHDAEMFFKDNIVADNPPAELIEFMTNWLTYLDNKDFL</sequence>
<accession>A0AAN9YBK9</accession>
<dbReference type="SMART" id="SM00587">
    <property type="entry name" value="CHK"/>
    <property type="match status" value="1"/>
</dbReference>
<dbReference type="PANTHER" id="PTHR11012">
    <property type="entry name" value="PROTEIN KINASE-LIKE DOMAIN-CONTAINING"/>
    <property type="match status" value="1"/>
</dbReference>
<dbReference type="AlphaFoldDB" id="A0AAN9YBK9"/>
<dbReference type="PANTHER" id="PTHR11012:SF30">
    <property type="entry name" value="PROTEIN KINASE-LIKE DOMAIN-CONTAINING"/>
    <property type="match status" value="1"/>
</dbReference>
<dbReference type="InterPro" id="IPR011009">
    <property type="entry name" value="Kinase-like_dom_sf"/>
</dbReference>
<evidence type="ECO:0000313" key="2">
    <source>
        <dbReference type="EMBL" id="KAK7605312.1"/>
    </source>
</evidence>
<evidence type="ECO:0000259" key="1">
    <source>
        <dbReference type="SMART" id="SM00587"/>
    </source>
</evidence>
<dbReference type="Pfam" id="PF02958">
    <property type="entry name" value="EcKL"/>
    <property type="match status" value="1"/>
</dbReference>
<reference evidence="2 3" key="1">
    <citation type="submission" date="2024-03" db="EMBL/GenBank/DDBJ databases">
        <title>Adaptation during the transition from Ophiocordyceps entomopathogen to insect associate is accompanied by gene loss and intensified selection.</title>
        <authorList>
            <person name="Ward C.M."/>
            <person name="Onetto C.A."/>
            <person name="Borneman A.R."/>
        </authorList>
    </citation>
    <scope>NUCLEOTIDE SEQUENCE [LARGE SCALE GENOMIC DNA]</scope>
    <source>
        <strain evidence="2">AWRI1</strain>
        <tissue evidence="2">Single Adult Female</tissue>
    </source>
</reference>
<comment type="caution">
    <text evidence="2">The sequence shown here is derived from an EMBL/GenBank/DDBJ whole genome shotgun (WGS) entry which is preliminary data.</text>
</comment>
<dbReference type="SUPFAM" id="SSF56112">
    <property type="entry name" value="Protein kinase-like (PK-like)"/>
    <property type="match status" value="1"/>
</dbReference>
<dbReference type="InterPro" id="IPR004119">
    <property type="entry name" value="EcKL"/>
</dbReference>
<protein>
    <recommendedName>
        <fullName evidence="1">CHK kinase-like domain-containing protein</fullName>
    </recommendedName>
</protein>
<gene>
    <name evidence="2" type="ORF">V9T40_007170</name>
</gene>
<name>A0AAN9YBK9_9HEMI</name>
<dbReference type="EMBL" id="JBBCAQ010000002">
    <property type="protein sequence ID" value="KAK7605312.1"/>
    <property type="molecule type" value="Genomic_DNA"/>
</dbReference>
<dbReference type="InterPro" id="IPR015897">
    <property type="entry name" value="CHK_kinase-like"/>
</dbReference>
<dbReference type="Proteomes" id="UP001367676">
    <property type="component" value="Unassembled WGS sequence"/>
</dbReference>
<feature type="domain" description="CHK kinase-like" evidence="1">
    <location>
        <begin position="126"/>
        <end position="317"/>
    </location>
</feature>
<evidence type="ECO:0000313" key="3">
    <source>
        <dbReference type="Proteomes" id="UP001367676"/>
    </source>
</evidence>
<dbReference type="Gene3D" id="3.90.1200.10">
    <property type="match status" value="1"/>
</dbReference>
<keyword evidence="3" id="KW-1185">Reference proteome</keyword>